<evidence type="ECO:0000256" key="1">
    <source>
        <dbReference type="SAM" id="Phobius"/>
    </source>
</evidence>
<proteinExistence type="predicted"/>
<feature type="transmembrane region" description="Helical" evidence="1">
    <location>
        <begin position="91"/>
        <end position="111"/>
    </location>
</feature>
<evidence type="ECO:0000313" key="3">
    <source>
        <dbReference type="Proteomes" id="UP000198393"/>
    </source>
</evidence>
<reference evidence="2 3" key="1">
    <citation type="submission" date="2017-06" db="EMBL/GenBank/DDBJ databases">
        <authorList>
            <person name="Kim H.J."/>
            <person name="Triplett B.A."/>
        </authorList>
    </citation>
    <scope>NUCLEOTIDE SEQUENCE [LARGE SCALE GENOMIC DNA]</scope>
    <source>
        <strain evidence="2 3">DSM 19307</strain>
    </source>
</reference>
<feature type="transmembrane region" description="Helical" evidence="1">
    <location>
        <begin position="166"/>
        <end position="184"/>
    </location>
</feature>
<evidence type="ECO:0000313" key="2">
    <source>
        <dbReference type="EMBL" id="SNS60344.1"/>
    </source>
</evidence>
<organism evidence="2 3">
    <name type="scientific">Ekhidna lutea</name>
    <dbReference type="NCBI Taxonomy" id="447679"/>
    <lineage>
        <taxon>Bacteria</taxon>
        <taxon>Pseudomonadati</taxon>
        <taxon>Bacteroidota</taxon>
        <taxon>Cytophagia</taxon>
        <taxon>Cytophagales</taxon>
        <taxon>Reichenbachiellaceae</taxon>
        <taxon>Ekhidna</taxon>
    </lineage>
</organism>
<name>A0A239FWZ4_EKHLU</name>
<keyword evidence="1" id="KW-0472">Membrane</keyword>
<feature type="transmembrane region" description="Helical" evidence="1">
    <location>
        <begin position="32"/>
        <end position="49"/>
    </location>
</feature>
<dbReference type="Proteomes" id="UP000198393">
    <property type="component" value="Unassembled WGS sequence"/>
</dbReference>
<protein>
    <submittedName>
        <fullName evidence="2">Uncharacterized protein</fullName>
    </submittedName>
</protein>
<dbReference type="RefSeq" id="WP_089355573.1">
    <property type="nucleotide sequence ID" value="NZ_FZPD01000001.1"/>
</dbReference>
<keyword evidence="1" id="KW-0812">Transmembrane</keyword>
<accession>A0A239FWZ4</accession>
<gene>
    <name evidence="2" type="ORF">SAMN05421640_0831</name>
</gene>
<feature type="transmembrane region" description="Helical" evidence="1">
    <location>
        <begin position="142"/>
        <end position="160"/>
    </location>
</feature>
<keyword evidence="1" id="KW-1133">Transmembrane helix</keyword>
<feature type="transmembrane region" description="Helical" evidence="1">
    <location>
        <begin position="117"/>
        <end position="135"/>
    </location>
</feature>
<dbReference type="EMBL" id="FZPD01000001">
    <property type="protein sequence ID" value="SNS60344.1"/>
    <property type="molecule type" value="Genomic_DNA"/>
</dbReference>
<sequence length="189" mass="21081">MSNKELSKDESLALITDMISQAKRNVAKGGSFYFLLWGWVVMFANLGHYLIAKFDWLDYPYIVWTLTIPAVIASIVYGAKKSKEKVKSHLDRLYSQIWLAVFIGVIIILFFMGNVNYNVNAIILTFAGIGTFISGRALRFQPLVAGGIALWISSIVAFNLHPIDQYLVGAVGILAGYLIPGYLLRKAEK</sequence>
<feature type="transmembrane region" description="Helical" evidence="1">
    <location>
        <begin position="61"/>
        <end position="79"/>
    </location>
</feature>
<dbReference type="AlphaFoldDB" id="A0A239FWZ4"/>
<keyword evidence="3" id="KW-1185">Reference proteome</keyword>
<dbReference type="OrthoDB" id="670335at2"/>